<dbReference type="STRING" id="2094558.A0A314UQ65"/>
<evidence type="ECO:0000256" key="1">
    <source>
        <dbReference type="ARBA" id="ARBA00022701"/>
    </source>
</evidence>
<evidence type="ECO:0000256" key="2">
    <source>
        <dbReference type="SAM" id="MobiDB-lite"/>
    </source>
</evidence>
<organism evidence="4 5">
    <name type="scientific">Prunus yedoensis var. nudiflora</name>
    <dbReference type="NCBI Taxonomy" id="2094558"/>
    <lineage>
        <taxon>Eukaryota</taxon>
        <taxon>Viridiplantae</taxon>
        <taxon>Streptophyta</taxon>
        <taxon>Embryophyta</taxon>
        <taxon>Tracheophyta</taxon>
        <taxon>Spermatophyta</taxon>
        <taxon>Magnoliopsida</taxon>
        <taxon>eudicotyledons</taxon>
        <taxon>Gunneridae</taxon>
        <taxon>Pentapetalae</taxon>
        <taxon>rosids</taxon>
        <taxon>fabids</taxon>
        <taxon>Rosales</taxon>
        <taxon>Rosaceae</taxon>
        <taxon>Amygdaloideae</taxon>
        <taxon>Amygdaleae</taxon>
        <taxon>Prunus</taxon>
    </lineage>
</organism>
<dbReference type="EMBL" id="PJQY01003189">
    <property type="protein sequence ID" value="PQM39521.1"/>
    <property type="molecule type" value="Genomic_DNA"/>
</dbReference>
<accession>A0A314UQ65</accession>
<dbReference type="Proteomes" id="UP000250321">
    <property type="component" value="Unassembled WGS sequence"/>
</dbReference>
<keyword evidence="1" id="KW-0493">Microtubule</keyword>
<dbReference type="OrthoDB" id="1717974at2759"/>
<reference evidence="4 5" key="1">
    <citation type="submission" date="2018-02" db="EMBL/GenBank/DDBJ databases">
        <title>Draft genome of wild Prunus yedoensis var. nudiflora.</title>
        <authorList>
            <person name="Baek S."/>
            <person name="Kim J.-H."/>
            <person name="Choi K."/>
            <person name="Kim G.-B."/>
            <person name="Cho A."/>
            <person name="Jang H."/>
            <person name="Shin C.-H."/>
            <person name="Yu H.-J."/>
            <person name="Mun J.-H."/>
        </authorList>
    </citation>
    <scope>NUCLEOTIDE SEQUENCE [LARGE SCALE GENOMIC DNA]</scope>
    <source>
        <strain evidence="5">cv. Jeju island</strain>
        <tissue evidence="4">Leaf</tissue>
    </source>
</reference>
<sequence length="307" mass="35187">MTGSSSPDKLERTPPNGFEKSFHGRPESFGRKVPLLHYDSNRRLSRNDSQSSLGSAVDELGAQPPMKILRVHTFVAGLKKMAKKLEYDKQLANGQDQETGVAAENFEKNVKDVGIDPMLEVSEILDWPLKFERQQRAILELWETCYISVVHRTYFFLLFKGDPTDSIYMEVELRRLSFLKETFSRGDHAVEDGQALTLASSIRAIGRERQMLSKLMQKRFSEEERMRLFQKWGVALNSKRRRLQLANRLWSNTNDMNHVTESAAIVAKLVMFVEQGHALKGMFGLSFTPPKARRRSFGWKNSMASLI</sequence>
<dbReference type="Pfam" id="PF11995">
    <property type="entry name" value="DUF3490"/>
    <property type="match status" value="1"/>
</dbReference>
<dbReference type="PANTHER" id="PTHR47968:SF18">
    <property type="entry name" value="KINESIN-LIKE PROTEIN KIN-7F"/>
    <property type="match status" value="1"/>
</dbReference>
<proteinExistence type="predicted"/>
<dbReference type="AlphaFoldDB" id="A0A314UQ65"/>
<dbReference type="PANTHER" id="PTHR47968">
    <property type="entry name" value="CENTROMERE PROTEIN E"/>
    <property type="match status" value="1"/>
</dbReference>
<dbReference type="InterPro" id="IPR021881">
    <property type="entry name" value="NACK_C"/>
</dbReference>
<feature type="region of interest" description="Disordered" evidence="2">
    <location>
        <begin position="1"/>
        <end position="33"/>
    </location>
</feature>
<dbReference type="GO" id="GO:0003777">
    <property type="term" value="F:microtubule motor activity"/>
    <property type="evidence" value="ECO:0007669"/>
    <property type="project" value="InterPro"/>
</dbReference>
<name>A0A314UQ65_PRUYE</name>
<comment type="caution">
    <text evidence="4">The sequence shown here is derived from an EMBL/GenBank/DDBJ whole genome shotgun (WGS) entry which is preliminary data.</text>
</comment>
<dbReference type="GO" id="GO:0005874">
    <property type="term" value="C:microtubule"/>
    <property type="evidence" value="ECO:0007669"/>
    <property type="project" value="UniProtKB-KW"/>
</dbReference>
<evidence type="ECO:0000313" key="4">
    <source>
        <dbReference type="EMBL" id="PQM39521.1"/>
    </source>
</evidence>
<dbReference type="InterPro" id="IPR027640">
    <property type="entry name" value="Kinesin-like_fam"/>
</dbReference>
<dbReference type="GO" id="GO:0007018">
    <property type="term" value="P:microtubule-based movement"/>
    <property type="evidence" value="ECO:0007669"/>
    <property type="project" value="InterPro"/>
</dbReference>
<keyword evidence="5" id="KW-1185">Reference proteome</keyword>
<feature type="domain" description="NPK1-activating kinesin-like protein C-terminal" evidence="3">
    <location>
        <begin position="130"/>
        <end position="289"/>
    </location>
</feature>
<evidence type="ECO:0000313" key="5">
    <source>
        <dbReference type="Proteomes" id="UP000250321"/>
    </source>
</evidence>
<evidence type="ECO:0000259" key="3">
    <source>
        <dbReference type="Pfam" id="PF11995"/>
    </source>
</evidence>
<feature type="compositionally biased region" description="Basic and acidic residues" evidence="2">
    <location>
        <begin position="20"/>
        <end position="30"/>
    </location>
</feature>
<gene>
    <name evidence="4" type="ORF">Pyn_35014</name>
</gene>
<protein>
    <recommendedName>
        <fullName evidence="3">NPK1-activating kinesin-like protein C-terminal domain-containing protein</fullName>
    </recommendedName>
</protein>